<organism evidence="3 4">
    <name type="scientific">Gryllus longicercus</name>
    <dbReference type="NCBI Taxonomy" id="2509291"/>
    <lineage>
        <taxon>Eukaryota</taxon>
        <taxon>Metazoa</taxon>
        <taxon>Ecdysozoa</taxon>
        <taxon>Arthropoda</taxon>
        <taxon>Hexapoda</taxon>
        <taxon>Insecta</taxon>
        <taxon>Pterygota</taxon>
        <taxon>Neoptera</taxon>
        <taxon>Polyneoptera</taxon>
        <taxon>Orthoptera</taxon>
        <taxon>Ensifera</taxon>
        <taxon>Gryllidea</taxon>
        <taxon>Grylloidea</taxon>
        <taxon>Gryllidae</taxon>
        <taxon>Gryllinae</taxon>
        <taxon>Gryllus</taxon>
    </lineage>
</organism>
<feature type="compositionally biased region" description="Basic and acidic residues" evidence="1">
    <location>
        <begin position="487"/>
        <end position="510"/>
    </location>
</feature>
<dbReference type="Pfam" id="PF12278">
    <property type="entry name" value="SDP_N"/>
    <property type="match status" value="1"/>
</dbReference>
<sequence length="649" mass="75662">MKSAAARSPSRRSSPPPPHRMSRRSPNFRRGRTPERRRRVDSQSSRMSPPRSRERREFRSSPRSQPPPEFAVPRRSRSPIRESKRRSFSPKRKSPKRERREPERERSARPAMSRKRSRSKSPPVVVGPPLHESTSRLGPYSGPSEGPPGRFPGPDTYTSPEPIIEIQHSGRSISGLSERFAEASRGSYEEEHPDRPVFRGPDRSTGELEKIPVDGHSDRPFFRGPDGAGFDINELKKITMSIKQTCSTNPTRVTRNIIRPEDVVLVRRIAREDYSYYPEDEGKRPIFEREEIIQGNQRSKYDPGPSSHRLEEHQRIVAVISNPPHTQTSGGPRYESPGRHSSSHAPTTYYGGDREHRGSSRDYVRSRDYERSHGPGSGFEPRDKSRDDHFERREDLRHDLESRRRDEPRYISHGEGMRSYDKGRDYRESERGSDLRMRIHDKRSDRHEDHEMGRHHSMERHELERERDRDRERERERRPMMQPSPPGDRRRGPMEYRHMGDGDRKMRGDMHMGPGSHGPGGRRYEGSDRFHQEPEFGPRPDRFHGSKPWDMNPEYVPKGRAYFEHDNRDEMRMPTRGRGNMGMRGQFRGRGMMRGRIFRGVGQSRGYMGGRGTGRRGGYLPRYKRSSPHWEHDLFDNTSPSHGNNEFSK</sequence>
<accession>A0AAN9VYH4</accession>
<evidence type="ECO:0000313" key="4">
    <source>
        <dbReference type="Proteomes" id="UP001378592"/>
    </source>
</evidence>
<feature type="compositionally biased region" description="Basic and acidic residues" evidence="1">
    <location>
        <begin position="32"/>
        <end position="41"/>
    </location>
</feature>
<protein>
    <recommendedName>
        <fullName evidence="2">Complementary sex determination N-terminal domain-containing protein</fullName>
    </recommendedName>
</protein>
<feature type="compositionally biased region" description="Basic and acidic residues" evidence="1">
    <location>
        <begin position="380"/>
        <end position="479"/>
    </location>
</feature>
<name>A0AAN9VYH4_9ORTH</name>
<evidence type="ECO:0000313" key="3">
    <source>
        <dbReference type="EMBL" id="KAK7873934.1"/>
    </source>
</evidence>
<gene>
    <name evidence="3" type="ORF">R5R35_012947</name>
</gene>
<feature type="compositionally biased region" description="Basic and acidic residues" evidence="1">
    <location>
        <begin position="98"/>
        <end position="108"/>
    </location>
</feature>
<feature type="compositionally biased region" description="Basic residues" evidence="1">
    <location>
        <begin position="20"/>
        <end position="31"/>
    </location>
</feature>
<feature type="region of interest" description="Disordered" evidence="1">
    <location>
        <begin position="1"/>
        <end position="163"/>
    </location>
</feature>
<feature type="compositionally biased region" description="Low complexity" evidence="1">
    <location>
        <begin position="120"/>
        <end position="129"/>
    </location>
</feature>
<feature type="compositionally biased region" description="Gly residues" evidence="1">
    <location>
        <begin position="607"/>
        <end position="617"/>
    </location>
</feature>
<feature type="compositionally biased region" description="Basic and acidic residues" evidence="1">
    <location>
        <begin position="352"/>
        <end position="373"/>
    </location>
</feature>
<feature type="compositionally biased region" description="Basic residues" evidence="1">
    <location>
        <begin position="74"/>
        <end position="97"/>
    </location>
</feature>
<evidence type="ECO:0000256" key="1">
    <source>
        <dbReference type="SAM" id="MobiDB-lite"/>
    </source>
</evidence>
<keyword evidence="4" id="KW-1185">Reference proteome</keyword>
<feature type="region of interest" description="Disordered" evidence="1">
    <location>
        <begin position="321"/>
        <end position="530"/>
    </location>
</feature>
<feature type="region of interest" description="Disordered" evidence="1">
    <location>
        <begin position="602"/>
        <end position="649"/>
    </location>
</feature>
<dbReference type="EMBL" id="JAZDUA010000007">
    <property type="protein sequence ID" value="KAK7873934.1"/>
    <property type="molecule type" value="Genomic_DNA"/>
</dbReference>
<dbReference type="AlphaFoldDB" id="A0AAN9VYH4"/>
<evidence type="ECO:0000259" key="2">
    <source>
        <dbReference type="Pfam" id="PF12278"/>
    </source>
</evidence>
<proteinExistence type="predicted"/>
<comment type="caution">
    <text evidence="3">The sequence shown here is derived from an EMBL/GenBank/DDBJ whole genome shotgun (WGS) entry which is preliminary data.</text>
</comment>
<reference evidence="3 4" key="1">
    <citation type="submission" date="2024-03" db="EMBL/GenBank/DDBJ databases">
        <title>The genome assembly and annotation of the cricket Gryllus longicercus Weissman &amp; Gray.</title>
        <authorList>
            <person name="Szrajer S."/>
            <person name="Gray D."/>
            <person name="Ylla G."/>
        </authorList>
    </citation>
    <scope>NUCLEOTIDE SEQUENCE [LARGE SCALE GENOMIC DNA]</scope>
    <source>
        <strain evidence="3">DAG 2021-001</strain>
        <tissue evidence="3">Whole body minus gut</tissue>
    </source>
</reference>
<dbReference type="InterPro" id="IPR022063">
    <property type="entry name" value="Sex_determin_N"/>
</dbReference>
<dbReference type="Proteomes" id="UP001378592">
    <property type="component" value="Unassembled WGS sequence"/>
</dbReference>
<feature type="compositionally biased region" description="Polar residues" evidence="1">
    <location>
        <begin position="636"/>
        <end position="649"/>
    </location>
</feature>
<feature type="compositionally biased region" description="Basic and acidic residues" evidence="1">
    <location>
        <begin position="51"/>
        <end position="60"/>
    </location>
</feature>
<feature type="region of interest" description="Disordered" evidence="1">
    <location>
        <begin position="180"/>
        <end position="218"/>
    </location>
</feature>
<feature type="domain" description="Complementary sex determination N-terminal" evidence="2">
    <location>
        <begin position="216"/>
        <end position="268"/>
    </location>
</feature>